<evidence type="ECO:0000256" key="1">
    <source>
        <dbReference type="SAM" id="Phobius"/>
    </source>
</evidence>
<proteinExistence type="predicted"/>
<keyword evidence="3" id="KW-1185">Reference proteome</keyword>
<protein>
    <submittedName>
        <fullName evidence="2">Uncharacterized protein</fullName>
    </submittedName>
</protein>
<evidence type="ECO:0000313" key="2">
    <source>
        <dbReference type="EMBL" id="ASP48697.1"/>
    </source>
</evidence>
<organism evidence="2 3">
    <name type="scientific">Cognaticolwellia beringensis</name>
    <dbReference type="NCBI Taxonomy" id="1967665"/>
    <lineage>
        <taxon>Bacteria</taxon>
        <taxon>Pseudomonadati</taxon>
        <taxon>Pseudomonadota</taxon>
        <taxon>Gammaproteobacteria</taxon>
        <taxon>Alteromonadales</taxon>
        <taxon>Colwelliaceae</taxon>
        <taxon>Cognaticolwellia</taxon>
    </lineage>
</organism>
<name>A0A222GA11_9GAMM</name>
<feature type="transmembrane region" description="Helical" evidence="1">
    <location>
        <begin position="88"/>
        <end position="109"/>
    </location>
</feature>
<dbReference type="RefSeq" id="WP_081152234.1">
    <property type="nucleotide sequence ID" value="NZ_CP020465.1"/>
</dbReference>
<feature type="transmembrane region" description="Helical" evidence="1">
    <location>
        <begin position="16"/>
        <end position="37"/>
    </location>
</feature>
<sequence>MTLKTLAQRLFIIKPLLNLTFAAGIVSIVILFLNGSIENQNLYALPCLLVAAWSLLLSAILGLLVNTPSPDKTVKGWFAGMKKRLAKAIFNFVAAVFIFTSLALLYVTIKLLNL</sequence>
<dbReference type="AlphaFoldDB" id="A0A222GA11"/>
<reference evidence="2 3" key="1">
    <citation type="submission" date="2017-08" db="EMBL/GenBank/DDBJ databases">
        <title>Complete genome of Colwellia sp. NB097-1, a psychrophile bacterium ioslated from Bering Sea.</title>
        <authorList>
            <person name="Chen X."/>
        </authorList>
    </citation>
    <scope>NUCLEOTIDE SEQUENCE [LARGE SCALE GENOMIC DNA]</scope>
    <source>
        <strain evidence="2 3">NB097-1</strain>
    </source>
</reference>
<keyword evidence="1" id="KW-1133">Transmembrane helix</keyword>
<gene>
    <name evidence="2" type="ORF">B5D82_13500</name>
</gene>
<dbReference type="EMBL" id="CP020465">
    <property type="protein sequence ID" value="ASP48697.1"/>
    <property type="molecule type" value="Genomic_DNA"/>
</dbReference>
<keyword evidence="1" id="KW-0472">Membrane</keyword>
<dbReference type="KEGG" id="cber:B5D82_13500"/>
<dbReference type="OrthoDB" id="6228557at2"/>
<feature type="transmembrane region" description="Helical" evidence="1">
    <location>
        <begin position="43"/>
        <end position="67"/>
    </location>
</feature>
<dbReference type="Proteomes" id="UP000202259">
    <property type="component" value="Chromosome"/>
</dbReference>
<keyword evidence="1" id="KW-0812">Transmembrane</keyword>
<accession>A0A222GA11</accession>
<evidence type="ECO:0000313" key="3">
    <source>
        <dbReference type="Proteomes" id="UP000202259"/>
    </source>
</evidence>